<reference evidence="1" key="2">
    <citation type="submission" date="2025-09" db="UniProtKB">
        <authorList>
            <consortium name="Ensembl"/>
        </authorList>
    </citation>
    <scope>IDENTIFICATION</scope>
</reference>
<sequence>MPYYGYQYKQQYYIPGGAKCATPVFTHCHNPSAVRCTSCTPCASKGTKLCTVTKTVQSSPRCYAPCSSRCVETHIVEDHSSSCSSRSPGLCTMAFPQPHMQGREHLCVTHCGQPAVTRCPQICAPAPMCQHSACPYSYQWSNSYHYNTGSFS</sequence>
<proteinExistence type="predicted"/>
<protein>
    <submittedName>
        <fullName evidence="1">Uncharacterized protein</fullName>
    </submittedName>
</protein>
<dbReference type="AlphaFoldDB" id="A0A8C4UBM5"/>
<evidence type="ECO:0000313" key="1">
    <source>
        <dbReference type="Ensembl" id="ENSFTIP00000008633.1"/>
    </source>
</evidence>
<dbReference type="Proteomes" id="UP000694562">
    <property type="component" value="Unplaced"/>
</dbReference>
<dbReference type="Ensembl" id="ENSFTIT00000009016.1">
    <property type="protein sequence ID" value="ENSFTIP00000008633.1"/>
    <property type="gene ID" value="ENSFTIG00000005847.1"/>
</dbReference>
<organism evidence="1 2">
    <name type="scientific">Falco tinnunculus</name>
    <name type="common">Common kestrel</name>
    <dbReference type="NCBI Taxonomy" id="100819"/>
    <lineage>
        <taxon>Eukaryota</taxon>
        <taxon>Metazoa</taxon>
        <taxon>Chordata</taxon>
        <taxon>Craniata</taxon>
        <taxon>Vertebrata</taxon>
        <taxon>Euteleostomi</taxon>
        <taxon>Archelosauria</taxon>
        <taxon>Archosauria</taxon>
        <taxon>Dinosauria</taxon>
        <taxon>Saurischia</taxon>
        <taxon>Theropoda</taxon>
        <taxon>Coelurosauria</taxon>
        <taxon>Aves</taxon>
        <taxon>Neognathae</taxon>
        <taxon>Neoaves</taxon>
        <taxon>Telluraves</taxon>
        <taxon>Australaves</taxon>
        <taxon>Falconiformes</taxon>
        <taxon>Falconidae</taxon>
        <taxon>Falco</taxon>
    </lineage>
</organism>
<keyword evidence="2" id="KW-1185">Reference proteome</keyword>
<dbReference type="OrthoDB" id="9217611at2759"/>
<accession>A0A8C4UBM5</accession>
<reference evidence="1" key="1">
    <citation type="submission" date="2025-08" db="UniProtKB">
        <authorList>
            <consortium name="Ensembl"/>
        </authorList>
    </citation>
    <scope>IDENTIFICATION</scope>
</reference>
<evidence type="ECO:0000313" key="2">
    <source>
        <dbReference type="Proteomes" id="UP000694562"/>
    </source>
</evidence>
<name>A0A8C4UBM5_FALTI</name>
<dbReference type="OMA" id="YQWSNSY"/>